<proteinExistence type="inferred from homology"/>
<sequence length="126" mass="13622">MSVSGIGEIIAAILILLGTLMNVISAYGLIRLPDVYTRSHAGTKSATLGVLCTLIGTFVYFWTVNNFVSVRLILGIIFVFLTAPVAGHLISRAAYHSGVPMTETSVQDQLKEDMEKSKTKESSKSE</sequence>
<dbReference type="NCBIfam" id="NF009314">
    <property type="entry name" value="PRK12674.1-2"/>
    <property type="match status" value="1"/>
</dbReference>
<dbReference type="InterPro" id="IPR005133">
    <property type="entry name" value="PhaG_MnhG_YufB"/>
</dbReference>
<organism evidence="6 7">
    <name type="scientific">Alkalicoccobacillus plakortidis</name>
    <dbReference type="NCBI Taxonomy" id="444060"/>
    <lineage>
        <taxon>Bacteria</taxon>
        <taxon>Bacillati</taxon>
        <taxon>Bacillota</taxon>
        <taxon>Bacilli</taxon>
        <taxon>Bacillales</taxon>
        <taxon>Bacillaceae</taxon>
        <taxon>Alkalicoccobacillus</taxon>
    </lineage>
</organism>
<keyword evidence="7" id="KW-1185">Reference proteome</keyword>
<evidence type="ECO:0000313" key="7">
    <source>
        <dbReference type="Proteomes" id="UP001203665"/>
    </source>
</evidence>
<dbReference type="RefSeq" id="WP_251610525.1">
    <property type="nucleotide sequence ID" value="NZ_JAMQJY010000003.1"/>
</dbReference>
<dbReference type="Pfam" id="PF03334">
    <property type="entry name" value="PhaG_MnhG_YufB"/>
    <property type="match status" value="1"/>
</dbReference>
<evidence type="ECO:0000256" key="4">
    <source>
        <dbReference type="SAM" id="MobiDB-lite"/>
    </source>
</evidence>
<dbReference type="Proteomes" id="UP001203665">
    <property type="component" value="Unassembled WGS sequence"/>
</dbReference>
<name>A0ABT0XMF8_9BACI</name>
<keyword evidence="5" id="KW-0472">Membrane</keyword>
<feature type="transmembrane region" description="Helical" evidence="5">
    <location>
        <begin position="6"/>
        <end position="30"/>
    </location>
</feature>
<dbReference type="NCBIfam" id="NF009236">
    <property type="entry name" value="PRK12586.1"/>
    <property type="match status" value="1"/>
</dbReference>
<dbReference type="NCBIfam" id="TIGR01300">
    <property type="entry name" value="CPA3_mnhG_phaG"/>
    <property type="match status" value="1"/>
</dbReference>
<feature type="region of interest" description="Disordered" evidence="4">
    <location>
        <begin position="104"/>
        <end position="126"/>
    </location>
</feature>
<evidence type="ECO:0000256" key="2">
    <source>
        <dbReference type="ARBA" id="ARBA00008404"/>
    </source>
</evidence>
<feature type="compositionally biased region" description="Basic and acidic residues" evidence="4">
    <location>
        <begin position="109"/>
        <end position="126"/>
    </location>
</feature>
<gene>
    <name evidence="6" type="ORF">NDM98_17730</name>
</gene>
<dbReference type="PANTHER" id="PTHR34703:SF1">
    <property type="entry name" value="ANTIPORTER SUBUNIT MNHG2-RELATED"/>
    <property type="match status" value="1"/>
</dbReference>
<comment type="caution">
    <text evidence="6">The sequence shown here is derived from an EMBL/GenBank/DDBJ whole genome shotgun (WGS) entry which is preliminary data.</text>
</comment>
<protein>
    <submittedName>
        <fullName evidence="6">Na+/H+ antiporter subunit G</fullName>
    </submittedName>
</protein>
<keyword evidence="3" id="KW-0813">Transport</keyword>
<comment type="similarity">
    <text evidence="2">Belongs to the CPA3 antiporters (TC 2.A.63) subunit G family.</text>
</comment>
<dbReference type="PANTHER" id="PTHR34703">
    <property type="entry name" value="ANTIPORTER SUBUNIT MNHG2-RELATED"/>
    <property type="match status" value="1"/>
</dbReference>
<keyword evidence="5" id="KW-0812">Transmembrane</keyword>
<feature type="transmembrane region" description="Helical" evidence="5">
    <location>
        <begin position="42"/>
        <end position="62"/>
    </location>
</feature>
<keyword evidence="3" id="KW-0050">Antiport</keyword>
<comment type="subcellular location">
    <subcellularLocation>
        <location evidence="1">Membrane</location>
        <topology evidence="1">Multi-pass membrane protein</topology>
    </subcellularLocation>
</comment>
<evidence type="ECO:0000256" key="1">
    <source>
        <dbReference type="ARBA" id="ARBA00004141"/>
    </source>
</evidence>
<keyword evidence="5" id="KW-1133">Transmembrane helix</keyword>
<feature type="transmembrane region" description="Helical" evidence="5">
    <location>
        <begin position="68"/>
        <end position="91"/>
    </location>
</feature>
<evidence type="ECO:0000313" key="6">
    <source>
        <dbReference type="EMBL" id="MCM2677088.1"/>
    </source>
</evidence>
<dbReference type="EMBL" id="JAMQJY010000003">
    <property type="protein sequence ID" value="MCM2677088.1"/>
    <property type="molecule type" value="Genomic_DNA"/>
</dbReference>
<evidence type="ECO:0000256" key="5">
    <source>
        <dbReference type="SAM" id="Phobius"/>
    </source>
</evidence>
<reference evidence="6" key="1">
    <citation type="submission" date="2022-06" db="EMBL/GenBank/DDBJ databases">
        <title>Alkalicoccobacillus porphyridii sp. nov., isolated from a marine red alga, Porphyridium purpureum and reclassification of Shouchella plakortidis and Shouchella gibsonii as Alkalicoccobacillus plakortidis comb. nov. and Alkalicoccobacillus gibsonii comb. nov.</title>
        <authorList>
            <person name="Kim K.H."/>
            <person name="Lee J.K."/>
            <person name="Han D.M."/>
            <person name="Baek J.H."/>
            <person name="Jeon C.O."/>
        </authorList>
    </citation>
    <scope>NUCLEOTIDE SEQUENCE</scope>
    <source>
        <strain evidence="6">DSM 19153</strain>
    </source>
</reference>
<accession>A0ABT0XMF8</accession>
<evidence type="ECO:0000256" key="3">
    <source>
        <dbReference type="ARBA" id="ARBA00022449"/>
    </source>
</evidence>